<dbReference type="PANTHER" id="PTHR43798:SF33">
    <property type="entry name" value="HYDROLASE, PUTATIVE (AFU_ORTHOLOGUE AFUA_2G14860)-RELATED"/>
    <property type="match status" value="1"/>
</dbReference>
<dbReference type="GO" id="GO:0016020">
    <property type="term" value="C:membrane"/>
    <property type="evidence" value="ECO:0007669"/>
    <property type="project" value="TreeGrafter"/>
</dbReference>
<dbReference type="InterPro" id="IPR050266">
    <property type="entry name" value="AB_hydrolase_sf"/>
</dbReference>
<dbReference type="InterPro" id="IPR000073">
    <property type="entry name" value="AB_hydrolase_1"/>
</dbReference>
<evidence type="ECO:0000313" key="3">
    <source>
        <dbReference type="Proteomes" id="UP000305546"/>
    </source>
</evidence>
<gene>
    <name evidence="2" type="ORF">FG385_01720</name>
</gene>
<dbReference type="Pfam" id="PF00561">
    <property type="entry name" value="Abhydrolase_1"/>
    <property type="match status" value="1"/>
</dbReference>
<evidence type="ECO:0000259" key="1">
    <source>
        <dbReference type="Pfam" id="PF00561"/>
    </source>
</evidence>
<dbReference type="PANTHER" id="PTHR43798">
    <property type="entry name" value="MONOACYLGLYCEROL LIPASE"/>
    <property type="match status" value="1"/>
</dbReference>
<dbReference type="Gene3D" id="3.40.50.1820">
    <property type="entry name" value="alpha/beta hydrolase"/>
    <property type="match status" value="1"/>
</dbReference>
<comment type="caution">
    <text evidence="2">The sequence shown here is derived from an EMBL/GenBank/DDBJ whole genome shotgun (WGS) entry which is preliminary data.</text>
</comment>
<dbReference type="OrthoDB" id="495620at2"/>
<reference evidence="2 3" key="1">
    <citation type="submission" date="2019-06" db="EMBL/GenBank/DDBJ databases">
        <title>Amycolatopsis alkalitolerans sp. nov., isolated from Gastrodia elata Blume.</title>
        <authorList>
            <person name="Narsing Rao M.P."/>
            <person name="Li W.J."/>
        </authorList>
    </citation>
    <scope>NUCLEOTIDE SEQUENCE [LARGE SCALE GENOMIC DNA]</scope>
    <source>
        <strain evidence="2 3">SYSUP0005</strain>
    </source>
</reference>
<sequence>MRRRAILAADMPTPTVMRDGLAVYVIGTGEPVLLMPGPHRFQRPGLRTADALIAGLTGLGRAVVTFDPPGSGASTRPARLGMAEMRGCADEALAAAGAPERVDALGHSMGGLALLDYALDRPARIRRMVLIGTGSGGYRHAPGALWNRTHPHFARLAMLGSLHLLVPRLATERILNNLIERESYCDKALAHPAPVSATDWLCAPRGRADWHRIARKLEFGPRLAELDAAVLILCGRHDPQFPPSCSNQLATGIRRSELIFFERSGHYPFIEEGAFWSAVGTFLARTTG</sequence>
<feature type="domain" description="AB hydrolase-1" evidence="1">
    <location>
        <begin position="52"/>
        <end position="152"/>
    </location>
</feature>
<dbReference type="PRINTS" id="PR00111">
    <property type="entry name" value="ABHYDROLASE"/>
</dbReference>
<keyword evidence="3" id="KW-1185">Reference proteome</keyword>
<dbReference type="EMBL" id="VDFW01000001">
    <property type="protein sequence ID" value="TNC29695.1"/>
    <property type="molecule type" value="Genomic_DNA"/>
</dbReference>
<protein>
    <submittedName>
        <fullName evidence="2">Alpha/beta hydrolase</fullName>
    </submittedName>
</protein>
<dbReference type="GO" id="GO:0016787">
    <property type="term" value="F:hydrolase activity"/>
    <property type="evidence" value="ECO:0007669"/>
    <property type="project" value="UniProtKB-KW"/>
</dbReference>
<accession>A0A5C4M8F8</accession>
<dbReference type="AlphaFoldDB" id="A0A5C4M8F8"/>
<evidence type="ECO:0000313" key="2">
    <source>
        <dbReference type="EMBL" id="TNC29695.1"/>
    </source>
</evidence>
<proteinExistence type="predicted"/>
<dbReference type="InterPro" id="IPR029058">
    <property type="entry name" value="AB_hydrolase_fold"/>
</dbReference>
<dbReference type="Proteomes" id="UP000305546">
    <property type="component" value="Unassembled WGS sequence"/>
</dbReference>
<dbReference type="RefSeq" id="WP_139094765.1">
    <property type="nucleotide sequence ID" value="NZ_VDFW01000001.1"/>
</dbReference>
<dbReference type="SUPFAM" id="SSF53474">
    <property type="entry name" value="alpha/beta-Hydrolases"/>
    <property type="match status" value="1"/>
</dbReference>
<organism evidence="2 3">
    <name type="scientific">Amycolatopsis alkalitolerans</name>
    <dbReference type="NCBI Taxonomy" id="2547244"/>
    <lineage>
        <taxon>Bacteria</taxon>
        <taxon>Bacillati</taxon>
        <taxon>Actinomycetota</taxon>
        <taxon>Actinomycetes</taxon>
        <taxon>Pseudonocardiales</taxon>
        <taxon>Pseudonocardiaceae</taxon>
        <taxon>Amycolatopsis</taxon>
    </lineage>
</organism>
<keyword evidence="2" id="KW-0378">Hydrolase</keyword>
<name>A0A5C4M8F8_9PSEU</name>